<feature type="binding site" evidence="8">
    <location>
        <position position="121"/>
    </location>
    <ligand>
        <name>Fe cation</name>
        <dbReference type="ChEBI" id="CHEBI:24875"/>
    </ligand>
</feature>
<comment type="similarity">
    <text evidence="8">Belongs to the KAE1 / TsaD family.</text>
</comment>
<keyword evidence="5 8" id="KW-0408">Iron</keyword>
<dbReference type="InterPro" id="IPR000905">
    <property type="entry name" value="Gcp-like_dom"/>
</dbReference>
<dbReference type="CDD" id="cd24133">
    <property type="entry name" value="ASKHA_NBD_TsaD_bac"/>
    <property type="match status" value="1"/>
</dbReference>
<keyword evidence="1 8" id="KW-0963">Cytoplasm</keyword>
<dbReference type="PROSITE" id="PS01016">
    <property type="entry name" value="GLYCOPROTEASE"/>
    <property type="match status" value="1"/>
</dbReference>
<evidence type="ECO:0000256" key="6">
    <source>
        <dbReference type="ARBA" id="ARBA00023315"/>
    </source>
</evidence>
<sequence>MSEAVNNPFGGKGIIIAIESSCDDTCAAVCRDGEIISNLIASQKVHEQYGGVVPELASRAHIQNIVPVVDMALKKAGVQLSELDAIAFTRSPGLIGSLLVGAQFAKSLAMSLQKPLISVHHMQAHVLANLIDEPRPSFPFLCLTVSGGHTQIVVCKSPYDMTVIGETIDDAAGEAFDKTAKLLGLPYPGGPLIDKYAQQGNAGRFSFPEPNISGLNFSFSGLKTSVLYFLQAEKNKNSNFIEENLHDICASVQQRIVSILLNKLTKASKETAITNICIAGGVSANSGLRNGVADLGKRAGWKTFIPKFEYCTDNAGMIAVTAWYKYLKKDFADITISPAARAEW</sequence>
<dbReference type="PANTHER" id="PTHR11735:SF6">
    <property type="entry name" value="TRNA N6-ADENOSINE THREONYLCARBAMOYLTRANSFERASE, MITOCHONDRIAL"/>
    <property type="match status" value="1"/>
</dbReference>
<gene>
    <name evidence="8" type="primary">tsaD</name>
    <name evidence="10" type="ORF">AVDCRST_MAG96-4151</name>
</gene>
<dbReference type="GO" id="GO:0002949">
    <property type="term" value="P:tRNA threonylcarbamoyladenosine modification"/>
    <property type="evidence" value="ECO:0007669"/>
    <property type="project" value="UniProtKB-UniRule"/>
</dbReference>
<dbReference type="Pfam" id="PF00814">
    <property type="entry name" value="TsaD"/>
    <property type="match status" value="1"/>
</dbReference>
<feature type="binding site" evidence="8">
    <location>
        <position position="177"/>
    </location>
    <ligand>
        <name>substrate</name>
    </ligand>
</feature>
<evidence type="ECO:0000256" key="8">
    <source>
        <dbReference type="HAMAP-Rule" id="MF_01445"/>
    </source>
</evidence>
<feature type="binding site" evidence="8">
    <location>
        <position position="190"/>
    </location>
    <ligand>
        <name>substrate</name>
    </ligand>
</feature>
<comment type="subcellular location">
    <subcellularLocation>
        <location evidence="8">Cytoplasm</location>
    </subcellularLocation>
</comment>
<comment type="function">
    <text evidence="8">Required for the formation of a threonylcarbamoyl group on adenosine at position 37 (t(6)A37) in tRNAs that read codons beginning with adenine. Is involved in the transfer of the threonylcarbamoyl moiety of threonylcarbamoyl-AMP (TC-AMP) to the N6 group of A37, together with TsaE and TsaB. TsaD likely plays a direct catalytic role in this reaction.</text>
</comment>
<dbReference type="NCBIfam" id="TIGR03723">
    <property type="entry name" value="T6A_TsaD_YgjD"/>
    <property type="match status" value="1"/>
</dbReference>
<dbReference type="PANTHER" id="PTHR11735">
    <property type="entry name" value="TRNA N6-ADENOSINE THREONYLCARBAMOYLTRANSFERASE"/>
    <property type="match status" value="1"/>
</dbReference>
<protein>
    <recommendedName>
        <fullName evidence="8">tRNA N6-adenosine threonylcarbamoyltransferase</fullName>
        <ecNumber evidence="8">2.3.1.234</ecNumber>
    </recommendedName>
    <alternativeName>
        <fullName evidence="8">N6-L-threonylcarbamoyladenine synthase</fullName>
        <shortName evidence="8">t(6)A synthase</shortName>
    </alternativeName>
    <alternativeName>
        <fullName evidence="8">t(6)A37 threonylcarbamoyladenosine biosynthesis protein TsaD</fullName>
    </alternativeName>
    <alternativeName>
        <fullName evidence="8">tRNA threonylcarbamoyladenosine biosynthesis protein TsaD</fullName>
    </alternativeName>
</protein>
<dbReference type="FunFam" id="3.30.420.40:FF:000040">
    <property type="entry name" value="tRNA N6-adenosine threonylcarbamoyltransferase"/>
    <property type="match status" value="1"/>
</dbReference>
<dbReference type="NCBIfam" id="TIGR00329">
    <property type="entry name" value="gcp_kae1"/>
    <property type="match status" value="1"/>
</dbReference>
<dbReference type="InterPro" id="IPR017861">
    <property type="entry name" value="KAE1/TsaD"/>
</dbReference>
<dbReference type="InterPro" id="IPR017860">
    <property type="entry name" value="Peptidase_M22_CS"/>
</dbReference>
<feature type="binding site" evidence="8">
    <location>
        <position position="313"/>
    </location>
    <ligand>
        <name>Fe cation</name>
        <dbReference type="ChEBI" id="CHEBI:24875"/>
    </ligand>
</feature>
<keyword evidence="2 8" id="KW-0808">Transferase</keyword>
<proteinExistence type="inferred from homology"/>
<dbReference type="SUPFAM" id="SSF53067">
    <property type="entry name" value="Actin-like ATPase domain"/>
    <property type="match status" value="1"/>
</dbReference>
<comment type="cofactor">
    <cofactor evidence="8">
        <name>Fe(2+)</name>
        <dbReference type="ChEBI" id="CHEBI:29033"/>
    </cofactor>
    <text evidence="8">Binds 1 Fe(2+) ion per subunit.</text>
</comment>
<dbReference type="GO" id="GO:0061711">
    <property type="term" value="F:tRNA N(6)-L-threonylcarbamoyladenine synthase activity"/>
    <property type="evidence" value="ECO:0007669"/>
    <property type="project" value="UniProtKB-EC"/>
</dbReference>
<feature type="binding site" evidence="8">
    <location>
        <position position="125"/>
    </location>
    <ligand>
        <name>Fe cation</name>
        <dbReference type="ChEBI" id="CHEBI:24875"/>
    </ligand>
</feature>
<evidence type="ECO:0000256" key="1">
    <source>
        <dbReference type="ARBA" id="ARBA00022490"/>
    </source>
</evidence>
<evidence type="ECO:0000259" key="9">
    <source>
        <dbReference type="Pfam" id="PF00814"/>
    </source>
</evidence>
<organism evidence="10">
    <name type="scientific">uncultured Segetibacter sp</name>
    <dbReference type="NCBI Taxonomy" id="481133"/>
    <lineage>
        <taxon>Bacteria</taxon>
        <taxon>Pseudomonadati</taxon>
        <taxon>Bacteroidota</taxon>
        <taxon>Chitinophagia</taxon>
        <taxon>Chitinophagales</taxon>
        <taxon>Chitinophagaceae</taxon>
        <taxon>Segetibacter</taxon>
        <taxon>environmental samples</taxon>
    </lineage>
</organism>
<feature type="binding site" evidence="8">
    <location>
        <begin position="144"/>
        <end position="148"/>
    </location>
    <ligand>
        <name>substrate</name>
    </ligand>
</feature>
<dbReference type="Gene3D" id="3.30.420.40">
    <property type="match status" value="2"/>
</dbReference>
<dbReference type="PRINTS" id="PR00789">
    <property type="entry name" value="OSIALOPTASE"/>
</dbReference>
<dbReference type="InterPro" id="IPR022450">
    <property type="entry name" value="TsaD"/>
</dbReference>
<dbReference type="GO" id="GO:0005737">
    <property type="term" value="C:cytoplasm"/>
    <property type="evidence" value="ECO:0007669"/>
    <property type="project" value="UniProtKB-SubCell"/>
</dbReference>
<name>A0A6J4U345_9BACT</name>
<feature type="domain" description="Gcp-like" evidence="9">
    <location>
        <begin position="34"/>
        <end position="319"/>
    </location>
</feature>
<keyword evidence="3 8" id="KW-0819">tRNA processing</keyword>
<evidence type="ECO:0000256" key="7">
    <source>
        <dbReference type="ARBA" id="ARBA00048117"/>
    </source>
</evidence>
<comment type="catalytic activity">
    <reaction evidence="7 8">
        <text>L-threonylcarbamoyladenylate + adenosine(37) in tRNA = N(6)-L-threonylcarbamoyladenosine(37) in tRNA + AMP + H(+)</text>
        <dbReference type="Rhea" id="RHEA:37059"/>
        <dbReference type="Rhea" id="RHEA-COMP:10162"/>
        <dbReference type="Rhea" id="RHEA-COMP:10163"/>
        <dbReference type="ChEBI" id="CHEBI:15378"/>
        <dbReference type="ChEBI" id="CHEBI:73682"/>
        <dbReference type="ChEBI" id="CHEBI:74411"/>
        <dbReference type="ChEBI" id="CHEBI:74418"/>
        <dbReference type="ChEBI" id="CHEBI:456215"/>
        <dbReference type="EC" id="2.3.1.234"/>
    </reaction>
</comment>
<keyword evidence="6 8" id="KW-0012">Acyltransferase</keyword>
<evidence type="ECO:0000256" key="2">
    <source>
        <dbReference type="ARBA" id="ARBA00022679"/>
    </source>
</evidence>
<feature type="binding site" evidence="8">
    <location>
        <position position="194"/>
    </location>
    <ligand>
        <name>substrate</name>
    </ligand>
</feature>
<dbReference type="AlphaFoldDB" id="A0A6J4U345"/>
<evidence type="ECO:0000313" key="10">
    <source>
        <dbReference type="EMBL" id="CAA9539118.1"/>
    </source>
</evidence>
<reference evidence="10" key="1">
    <citation type="submission" date="2020-02" db="EMBL/GenBank/DDBJ databases">
        <authorList>
            <person name="Meier V. D."/>
        </authorList>
    </citation>
    <scope>NUCLEOTIDE SEQUENCE</scope>
    <source>
        <strain evidence="10">AVDCRST_MAG96</strain>
    </source>
</reference>
<feature type="binding site" evidence="8">
    <location>
        <position position="285"/>
    </location>
    <ligand>
        <name>substrate</name>
    </ligand>
</feature>
<dbReference type="GO" id="GO:0005506">
    <property type="term" value="F:iron ion binding"/>
    <property type="evidence" value="ECO:0007669"/>
    <property type="project" value="UniProtKB-UniRule"/>
</dbReference>
<evidence type="ECO:0000256" key="3">
    <source>
        <dbReference type="ARBA" id="ARBA00022694"/>
    </source>
</evidence>
<dbReference type="EMBL" id="CADCVN010001624">
    <property type="protein sequence ID" value="CAA9539118.1"/>
    <property type="molecule type" value="Genomic_DNA"/>
</dbReference>
<dbReference type="HAMAP" id="MF_01445">
    <property type="entry name" value="TsaD"/>
    <property type="match status" value="1"/>
</dbReference>
<evidence type="ECO:0000256" key="4">
    <source>
        <dbReference type="ARBA" id="ARBA00022723"/>
    </source>
</evidence>
<keyword evidence="4 8" id="KW-0479">Metal-binding</keyword>
<dbReference type="InterPro" id="IPR043129">
    <property type="entry name" value="ATPase_NBD"/>
</dbReference>
<dbReference type="EC" id="2.3.1.234" evidence="8"/>
<evidence type="ECO:0000256" key="5">
    <source>
        <dbReference type="ARBA" id="ARBA00023004"/>
    </source>
</evidence>
<accession>A0A6J4U345</accession>